<accession>A0AAU9NQX9</accession>
<dbReference type="EMBL" id="CAKMRJ010005412">
    <property type="protein sequence ID" value="CAH1440287.1"/>
    <property type="molecule type" value="Genomic_DNA"/>
</dbReference>
<dbReference type="AlphaFoldDB" id="A0AAU9NQX9"/>
<reference evidence="1 2" key="1">
    <citation type="submission" date="2022-01" db="EMBL/GenBank/DDBJ databases">
        <authorList>
            <person name="Xiong W."/>
            <person name="Schranz E."/>
        </authorList>
    </citation>
    <scope>NUCLEOTIDE SEQUENCE [LARGE SCALE GENOMIC DNA]</scope>
</reference>
<sequence length="196" mass="23155">MVRADNTKTTISKVDFEVMNHVGVLTIAKHFINRQSKSVLTDSAFTTANQLLKDYIDEFTRIDVELHYLFKIGVIHESPNTSLEGIEDMHFGPTSDFEFGYVLSAKWIVQEEIFEIRQNHMVHTNVLEKNISKTPKSYAPDDVKQEFVQVLRWWIEVQTWLLKPMFLPFKMKNDDDIDKVILWRFFFQISTQIYLM</sequence>
<comment type="caution">
    <text evidence="1">The sequence shown here is derived from an EMBL/GenBank/DDBJ whole genome shotgun (WGS) entry which is preliminary data.</text>
</comment>
<evidence type="ECO:0000313" key="1">
    <source>
        <dbReference type="EMBL" id="CAH1440287.1"/>
    </source>
</evidence>
<name>A0AAU9NQX9_9ASTR</name>
<keyword evidence="2" id="KW-1185">Reference proteome</keyword>
<organism evidence="1 2">
    <name type="scientific">Lactuca virosa</name>
    <dbReference type="NCBI Taxonomy" id="75947"/>
    <lineage>
        <taxon>Eukaryota</taxon>
        <taxon>Viridiplantae</taxon>
        <taxon>Streptophyta</taxon>
        <taxon>Embryophyta</taxon>
        <taxon>Tracheophyta</taxon>
        <taxon>Spermatophyta</taxon>
        <taxon>Magnoliopsida</taxon>
        <taxon>eudicotyledons</taxon>
        <taxon>Gunneridae</taxon>
        <taxon>Pentapetalae</taxon>
        <taxon>asterids</taxon>
        <taxon>campanulids</taxon>
        <taxon>Asterales</taxon>
        <taxon>Asteraceae</taxon>
        <taxon>Cichorioideae</taxon>
        <taxon>Cichorieae</taxon>
        <taxon>Lactucinae</taxon>
        <taxon>Lactuca</taxon>
    </lineage>
</organism>
<proteinExistence type="predicted"/>
<protein>
    <submittedName>
        <fullName evidence="1">Uncharacterized protein</fullName>
    </submittedName>
</protein>
<gene>
    <name evidence="1" type="ORF">LVIROSA_LOCUS26432</name>
</gene>
<dbReference type="Proteomes" id="UP001157418">
    <property type="component" value="Unassembled WGS sequence"/>
</dbReference>
<evidence type="ECO:0000313" key="2">
    <source>
        <dbReference type="Proteomes" id="UP001157418"/>
    </source>
</evidence>